<sequence>MRSGQLAYRPSTSVNITRLAGAQRDRDRCRGGVRVDVEHRSRIVKVGRDGADHGDAARVNDVLDRGGVDLDDVTHQTDVDGFAIDLSGATLGLQ</sequence>
<accession>A0ABQ6IHW6</accession>
<dbReference type="Proteomes" id="UP001157125">
    <property type="component" value="Unassembled WGS sequence"/>
</dbReference>
<proteinExistence type="predicted"/>
<evidence type="ECO:0000313" key="2">
    <source>
        <dbReference type="Proteomes" id="UP001157125"/>
    </source>
</evidence>
<name>A0ABQ6IHW6_9MICO</name>
<gene>
    <name evidence="1" type="ORF">GCM10025876_35280</name>
</gene>
<comment type="caution">
    <text evidence="1">The sequence shown here is derived from an EMBL/GenBank/DDBJ whole genome shotgun (WGS) entry which is preliminary data.</text>
</comment>
<protein>
    <submittedName>
        <fullName evidence="1">Uncharacterized protein</fullName>
    </submittedName>
</protein>
<dbReference type="EMBL" id="BSUN01000001">
    <property type="protein sequence ID" value="GMA37324.1"/>
    <property type="molecule type" value="Genomic_DNA"/>
</dbReference>
<reference evidence="2" key="1">
    <citation type="journal article" date="2019" name="Int. J. Syst. Evol. Microbiol.">
        <title>The Global Catalogue of Microorganisms (GCM) 10K type strain sequencing project: providing services to taxonomists for standard genome sequencing and annotation.</title>
        <authorList>
            <consortium name="The Broad Institute Genomics Platform"/>
            <consortium name="The Broad Institute Genome Sequencing Center for Infectious Disease"/>
            <person name="Wu L."/>
            <person name="Ma J."/>
        </authorList>
    </citation>
    <scope>NUCLEOTIDE SEQUENCE [LARGE SCALE GENOMIC DNA]</scope>
    <source>
        <strain evidence="2">NBRC 112299</strain>
    </source>
</reference>
<keyword evidence="2" id="KW-1185">Reference proteome</keyword>
<evidence type="ECO:0000313" key="1">
    <source>
        <dbReference type="EMBL" id="GMA37324.1"/>
    </source>
</evidence>
<organism evidence="1 2">
    <name type="scientific">Demequina litorisediminis</name>
    <dbReference type="NCBI Taxonomy" id="1849022"/>
    <lineage>
        <taxon>Bacteria</taxon>
        <taxon>Bacillati</taxon>
        <taxon>Actinomycetota</taxon>
        <taxon>Actinomycetes</taxon>
        <taxon>Micrococcales</taxon>
        <taxon>Demequinaceae</taxon>
        <taxon>Demequina</taxon>
    </lineage>
</organism>